<keyword evidence="1" id="KW-1133">Transmembrane helix</keyword>
<dbReference type="EMBL" id="BGPR01028591">
    <property type="protein sequence ID" value="GBN99829.1"/>
    <property type="molecule type" value="Genomic_DNA"/>
</dbReference>
<proteinExistence type="predicted"/>
<reference evidence="2 3" key="1">
    <citation type="journal article" date="2019" name="Sci. Rep.">
        <title>Orb-weaving spider Araneus ventricosus genome elucidates the spidroin gene catalogue.</title>
        <authorList>
            <person name="Kono N."/>
            <person name="Nakamura H."/>
            <person name="Ohtoshi R."/>
            <person name="Moran D.A.P."/>
            <person name="Shinohara A."/>
            <person name="Yoshida Y."/>
            <person name="Fujiwara M."/>
            <person name="Mori M."/>
            <person name="Tomita M."/>
            <person name="Arakawa K."/>
        </authorList>
    </citation>
    <scope>NUCLEOTIDE SEQUENCE [LARGE SCALE GENOMIC DNA]</scope>
</reference>
<dbReference type="AlphaFoldDB" id="A0A4Y2TKB6"/>
<keyword evidence="1" id="KW-0472">Membrane</keyword>
<feature type="transmembrane region" description="Helical" evidence="1">
    <location>
        <begin position="78"/>
        <end position="97"/>
    </location>
</feature>
<feature type="non-terminal residue" evidence="2">
    <location>
        <position position="1"/>
    </location>
</feature>
<feature type="transmembrane region" description="Helical" evidence="1">
    <location>
        <begin position="52"/>
        <end position="72"/>
    </location>
</feature>
<accession>A0A4Y2TKB6</accession>
<feature type="transmembrane region" description="Helical" evidence="1">
    <location>
        <begin position="6"/>
        <end position="27"/>
    </location>
</feature>
<keyword evidence="1" id="KW-0812">Transmembrane</keyword>
<comment type="caution">
    <text evidence="2">The sequence shown here is derived from an EMBL/GenBank/DDBJ whole genome shotgun (WGS) entry which is preliminary data.</text>
</comment>
<dbReference type="Proteomes" id="UP000499080">
    <property type="component" value="Unassembled WGS sequence"/>
</dbReference>
<evidence type="ECO:0000256" key="1">
    <source>
        <dbReference type="SAM" id="Phobius"/>
    </source>
</evidence>
<evidence type="ECO:0000313" key="3">
    <source>
        <dbReference type="Proteomes" id="UP000499080"/>
    </source>
</evidence>
<sequence length="123" mass="13629">QGRAMLPSVVPVIVFGVLALFLLLSVFDADEPKGSLTPTHVLRGRVFLKTRWVCFAILTLVSVSYSTGMIGANDRDSTLNYVFVGFSTALGILMPLLRIRCDDQVRKHCNLLPAKDCRQNKSF</sequence>
<gene>
    <name evidence="2" type="ORF">AVEN_201540_1</name>
</gene>
<protein>
    <submittedName>
        <fullName evidence="2">Uncharacterized protein</fullName>
    </submittedName>
</protein>
<name>A0A4Y2TKB6_ARAVE</name>
<keyword evidence="3" id="KW-1185">Reference proteome</keyword>
<evidence type="ECO:0000313" key="2">
    <source>
        <dbReference type="EMBL" id="GBN99829.1"/>
    </source>
</evidence>
<organism evidence="2 3">
    <name type="scientific">Araneus ventricosus</name>
    <name type="common">Orbweaver spider</name>
    <name type="synonym">Epeira ventricosa</name>
    <dbReference type="NCBI Taxonomy" id="182803"/>
    <lineage>
        <taxon>Eukaryota</taxon>
        <taxon>Metazoa</taxon>
        <taxon>Ecdysozoa</taxon>
        <taxon>Arthropoda</taxon>
        <taxon>Chelicerata</taxon>
        <taxon>Arachnida</taxon>
        <taxon>Araneae</taxon>
        <taxon>Araneomorphae</taxon>
        <taxon>Entelegynae</taxon>
        <taxon>Araneoidea</taxon>
        <taxon>Araneidae</taxon>
        <taxon>Araneus</taxon>
    </lineage>
</organism>